<dbReference type="InterPro" id="IPR015422">
    <property type="entry name" value="PyrdxlP-dep_Trfase_small"/>
</dbReference>
<name>A0A6J4LEG3_9BACT</name>
<reference evidence="3" key="1">
    <citation type="submission" date="2020-02" db="EMBL/GenBank/DDBJ databases">
        <authorList>
            <person name="Meier V. D."/>
        </authorList>
    </citation>
    <scope>NUCLEOTIDE SEQUENCE</scope>
    <source>
        <strain evidence="3">AVDCRST_MAG11</strain>
    </source>
</reference>
<dbReference type="SUPFAM" id="SSF53383">
    <property type="entry name" value="PLP-dependent transferases"/>
    <property type="match status" value="1"/>
</dbReference>
<dbReference type="InterPro" id="IPR015421">
    <property type="entry name" value="PyrdxlP-dep_Trfase_major"/>
</dbReference>
<gene>
    <name evidence="3" type="ORF">AVDCRST_MAG11-2403</name>
</gene>
<dbReference type="GO" id="GO:0031071">
    <property type="term" value="F:cysteine desulfurase activity"/>
    <property type="evidence" value="ECO:0007669"/>
    <property type="project" value="UniProtKB-EC"/>
</dbReference>
<dbReference type="NCBIfam" id="TIGR01976">
    <property type="entry name" value="am_tr_V_VC1184"/>
    <property type="match status" value="1"/>
</dbReference>
<dbReference type="Pfam" id="PF00266">
    <property type="entry name" value="Aminotran_5"/>
    <property type="match status" value="1"/>
</dbReference>
<organism evidence="3">
    <name type="scientific">uncultured Gemmatimonadaceae bacterium</name>
    <dbReference type="NCBI Taxonomy" id="246130"/>
    <lineage>
        <taxon>Bacteria</taxon>
        <taxon>Pseudomonadati</taxon>
        <taxon>Gemmatimonadota</taxon>
        <taxon>Gemmatimonadia</taxon>
        <taxon>Gemmatimonadales</taxon>
        <taxon>Gemmatimonadaceae</taxon>
        <taxon>environmental samples</taxon>
    </lineage>
</organism>
<dbReference type="PANTHER" id="PTHR43586:SF21">
    <property type="entry name" value="PYRIDOXAL PHOSPHATE (PLP)-DEPENDENT ASPARTATE AMINOTRANSFERASE SUPERFAMILY"/>
    <property type="match status" value="1"/>
</dbReference>
<accession>A0A6J4LEG3</accession>
<sequence>MTASRHVTAGGVTPGDDRALGARRAALVRAHFPALSRTHNALPVAYFDGPGGTQVPRAVADAVRDYLLHHNGNAHWAFPTSAETDAIVAAARLAYADFLGAAPDEIAFGANMTTLAFHVARALGRTFAPGDEVVVTELDHHANVAPWQALAAERGAVVRVARMDAARGALDVDHLAALVGPRTRVVAVGAASNALGTITDVRGVADVARAAGALTFVDAVHYAPHELVDVAALGCDFLACSPYKFYGPHAGVLWGRRELLAALDVPKVAPAPAHAPDRLETGTPSFEAIAGAAAAVEFLASLGDGPAPGGPRRARLAAAYAWLREHEAPLARRLREGLGSVAGVTLHGPPQGARRTATVSFTVAGRQPRDVAAALADQALFLSHGNFYAATVVERLGLAERGGLVRAGCACYTTEDEVERLIDAVRAVARR</sequence>
<dbReference type="EC" id="2.8.1.7" evidence="3"/>
<dbReference type="Gene3D" id="3.90.1150.10">
    <property type="entry name" value="Aspartate Aminotransferase, domain 1"/>
    <property type="match status" value="1"/>
</dbReference>
<dbReference type="EMBL" id="CADCTU010000546">
    <property type="protein sequence ID" value="CAA9329510.1"/>
    <property type="molecule type" value="Genomic_DNA"/>
</dbReference>
<dbReference type="PANTHER" id="PTHR43586">
    <property type="entry name" value="CYSTEINE DESULFURASE"/>
    <property type="match status" value="1"/>
</dbReference>
<protein>
    <submittedName>
        <fullName evidence="3">Cysteine desulfurase</fullName>
        <ecNumber evidence="3">2.8.1.7</ecNumber>
    </submittedName>
</protein>
<evidence type="ECO:0000259" key="2">
    <source>
        <dbReference type="Pfam" id="PF00266"/>
    </source>
</evidence>
<keyword evidence="1" id="KW-0663">Pyridoxal phosphate</keyword>
<dbReference type="Gene3D" id="3.40.640.10">
    <property type="entry name" value="Type I PLP-dependent aspartate aminotransferase-like (Major domain)"/>
    <property type="match status" value="1"/>
</dbReference>
<dbReference type="InterPro" id="IPR000192">
    <property type="entry name" value="Aminotrans_V_dom"/>
</dbReference>
<evidence type="ECO:0000313" key="3">
    <source>
        <dbReference type="EMBL" id="CAA9329510.1"/>
    </source>
</evidence>
<dbReference type="InterPro" id="IPR011340">
    <property type="entry name" value="Cys_dSase-rel"/>
</dbReference>
<evidence type="ECO:0000256" key="1">
    <source>
        <dbReference type="ARBA" id="ARBA00022898"/>
    </source>
</evidence>
<keyword evidence="3" id="KW-0808">Transferase</keyword>
<feature type="domain" description="Aminotransferase class V" evidence="2">
    <location>
        <begin position="46"/>
        <end position="421"/>
    </location>
</feature>
<proteinExistence type="predicted"/>
<dbReference type="InterPro" id="IPR015424">
    <property type="entry name" value="PyrdxlP-dep_Trfase"/>
</dbReference>
<dbReference type="AlphaFoldDB" id="A0A6J4LEG3"/>